<dbReference type="EMBL" id="KZ678141">
    <property type="protein sequence ID" value="PSN62551.1"/>
    <property type="molecule type" value="Genomic_DNA"/>
</dbReference>
<comment type="subcellular location">
    <subcellularLocation>
        <location evidence="2 5">Secreted</location>
    </subcellularLocation>
</comment>
<comment type="catalytic activity">
    <reaction evidence="5">
        <text>[(1-&gt;4)-beta-D-glucosyl]n+m + reduced acceptor + O2 = 4-dehydro-beta-D-glucosyl-[(1-&gt;4)-beta-D-glucosyl]n-1 + [(1-&gt;4)-beta-D-glucosyl]m + acceptor + H2O.</text>
        <dbReference type="EC" id="1.14.99.56"/>
    </reaction>
</comment>
<evidence type="ECO:0000256" key="5">
    <source>
        <dbReference type="RuleBase" id="RU368122"/>
    </source>
</evidence>
<keyword evidence="4 5" id="KW-1015">Disulfide bond</keyword>
<feature type="domain" description="Auxiliary Activity family 9 catalytic" evidence="7">
    <location>
        <begin position="19"/>
        <end position="227"/>
    </location>
</feature>
<dbReference type="InterPro" id="IPR005103">
    <property type="entry name" value="AA9_LPMO"/>
</dbReference>
<comment type="domain">
    <text evidence="5">Has a modular structure: an endo-beta-1,4-glucanase catalytic module at the N-terminus, a linker rich in serines and threonines, and a C-terminal carbohydrate-binding module (CBM).</text>
</comment>
<evidence type="ECO:0000256" key="4">
    <source>
        <dbReference type="ARBA" id="ARBA00023157"/>
    </source>
</evidence>
<feature type="chain" id="PRO_5015474364" description="AA9 family lytic polysaccharide monooxygenase" evidence="6">
    <location>
        <begin position="19"/>
        <end position="248"/>
    </location>
</feature>
<dbReference type="AlphaFoldDB" id="A0A2T2NAS1"/>
<dbReference type="STRING" id="1448308.A0A2T2NAS1"/>
<dbReference type="Pfam" id="PF03443">
    <property type="entry name" value="AA9"/>
    <property type="match status" value="1"/>
</dbReference>
<dbReference type="PANTHER" id="PTHR33353:SF13">
    <property type="entry name" value="ENDOGLUCANASE II"/>
    <property type="match status" value="1"/>
</dbReference>
<keyword evidence="9" id="KW-1185">Reference proteome</keyword>
<evidence type="ECO:0000313" key="8">
    <source>
        <dbReference type="EMBL" id="PSN62551.1"/>
    </source>
</evidence>
<sequence>MRFIAAAVLSLLPALSSAHCIAQRVRVNGQDNGELVGIRAPNSNYPIQNVNDQSMACNANYRTPVSTKVIDVKPGDKVGVQWGHVIGGAQFPNDPDHPIAKSHKGPTIFYMAKVDNAASASPNGLKWFKVYEDGLDGSGQWGVDRMISAGGWQDFTMPSCIAPGQYLLRAEIIALHSASKQGEAQFYIGCAQINLTGSGTNAGGQTVSFPGAYSANDPGILISIYNQMGQPVGNGQPYKIPGPAALKC</sequence>
<dbReference type="GO" id="GO:0030248">
    <property type="term" value="F:cellulose binding"/>
    <property type="evidence" value="ECO:0007669"/>
    <property type="project" value="UniProtKB-UniRule"/>
</dbReference>
<keyword evidence="6" id="KW-0732">Signal</keyword>
<keyword evidence="3 5" id="KW-0964">Secreted</keyword>
<dbReference type="Gene3D" id="2.70.50.70">
    <property type="match status" value="1"/>
</dbReference>
<feature type="signal peptide" evidence="6">
    <location>
        <begin position="1"/>
        <end position="18"/>
    </location>
</feature>
<evidence type="ECO:0000256" key="1">
    <source>
        <dbReference type="ARBA" id="ARBA00001973"/>
    </source>
</evidence>
<dbReference type="GO" id="GO:0030245">
    <property type="term" value="P:cellulose catabolic process"/>
    <property type="evidence" value="ECO:0007669"/>
    <property type="project" value="UniProtKB-UniRule"/>
</dbReference>
<organism evidence="8 9">
    <name type="scientific">Corynespora cassiicola Philippines</name>
    <dbReference type="NCBI Taxonomy" id="1448308"/>
    <lineage>
        <taxon>Eukaryota</taxon>
        <taxon>Fungi</taxon>
        <taxon>Dikarya</taxon>
        <taxon>Ascomycota</taxon>
        <taxon>Pezizomycotina</taxon>
        <taxon>Dothideomycetes</taxon>
        <taxon>Pleosporomycetidae</taxon>
        <taxon>Pleosporales</taxon>
        <taxon>Corynesporascaceae</taxon>
        <taxon>Corynespora</taxon>
    </lineage>
</organism>
<dbReference type="CDD" id="cd21175">
    <property type="entry name" value="LPMO_AA9"/>
    <property type="match status" value="1"/>
</dbReference>
<accession>A0A2T2NAS1</accession>
<evidence type="ECO:0000256" key="3">
    <source>
        <dbReference type="ARBA" id="ARBA00022525"/>
    </source>
</evidence>
<keyword evidence="5" id="KW-0624">Polysaccharide degradation</keyword>
<evidence type="ECO:0000256" key="6">
    <source>
        <dbReference type="SAM" id="SignalP"/>
    </source>
</evidence>
<proteinExistence type="predicted"/>
<gene>
    <name evidence="8" type="ORF">BS50DRAFT_603251</name>
</gene>
<reference evidence="8 9" key="1">
    <citation type="journal article" date="2018" name="Front. Microbiol.">
        <title>Genome-Wide Analysis of Corynespora cassiicola Leaf Fall Disease Putative Effectors.</title>
        <authorList>
            <person name="Lopez D."/>
            <person name="Ribeiro S."/>
            <person name="Label P."/>
            <person name="Fumanal B."/>
            <person name="Venisse J.S."/>
            <person name="Kohler A."/>
            <person name="de Oliveira R.R."/>
            <person name="Labutti K."/>
            <person name="Lipzen A."/>
            <person name="Lail K."/>
            <person name="Bauer D."/>
            <person name="Ohm R.A."/>
            <person name="Barry K.W."/>
            <person name="Spatafora J."/>
            <person name="Grigoriev I.V."/>
            <person name="Martin F.M."/>
            <person name="Pujade-Renaud V."/>
        </authorList>
    </citation>
    <scope>NUCLEOTIDE SEQUENCE [LARGE SCALE GENOMIC DNA]</scope>
    <source>
        <strain evidence="8 9">Philippines</strain>
    </source>
</reference>
<dbReference type="PANTHER" id="PTHR33353">
    <property type="entry name" value="PUTATIVE (AFU_ORTHOLOGUE AFUA_1G12560)-RELATED"/>
    <property type="match status" value="1"/>
</dbReference>
<keyword evidence="5" id="KW-0119">Carbohydrate metabolism</keyword>
<dbReference type="OrthoDB" id="5558646at2759"/>
<comment type="function">
    <text evidence="5">Lytic polysaccharide monooxygenase (LMPO) that depolymerizes crystalline and amorphous polysaccharides via the oxidation of scissile alpha- or beta-(1-4)-glycosidic bonds, yielding C1 and/or C4 oxidation products. Catalysis by LPMOs requires the reduction of the active-site copper from Cu(II) to Cu(I) by a reducing agent and H(2)O(2) or O(2) as a cosubstrate.</text>
</comment>
<evidence type="ECO:0000313" key="9">
    <source>
        <dbReference type="Proteomes" id="UP000240883"/>
    </source>
</evidence>
<evidence type="ECO:0000256" key="2">
    <source>
        <dbReference type="ARBA" id="ARBA00004613"/>
    </source>
</evidence>
<dbReference type="GO" id="GO:0005576">
    <property type="term" value="C:extracellular region"/>
    <property type="evidence" value="ECO:0007669"/>
    <property type="project" value="UniProtKB-SubCell"/>
</dbReference>
<dbReference type="EC" id="1.14.99.56" evidence="5"/>
<comment type="cofactor">
    <cofactor evidence="1">
        <name>Cu(2+)</name>
        <dbReference type="ChEBI" id="CHEBI:29036"/>
    </cofactor>
</comment>
<dbReference type="InterPro" id="IPR049892">
    <property type="entry name" value="AA9"/>
</dbReference>
<keyword evidence="5" id="KW-0136">Cellulose degradation</keyword>
<dbReference type="Proteomes" id="UP000240883">
    <property type="component" value="Unassembled WGS sequence"/>
</dbReference>
<protein>
    <recommendedName>
        <fullName evidence="5">AA9 family lytic polysaccharide monooxygenase</fullName>
        <ecNumber evidence="5">1.14.99.56</ecNumber>
    </recommendedName>
    <alternativeName>
        <fullName evidence="5">Endo-beta-1,4-glucanase</fullName>
    </alternativeName>
    <alternativeName>
        <fullName evidence="5">Glycosyl hydrolase 61 family protein</fullName>
    </alternativeName>
</protein>
<name>A0A2T2NAS1_CORCC</name>
<dbReference type="GO" id="GO:0008810">
    <property type="term" value="F:cellulase activity"/>
    <property type="evidence" value="ECO:0007669"/>
    <property type="project" value="UniProtKB-UniRule"/>
</dbReference>
<evidence type="ECO:0000259" key="7">
    <source>
        <dbReference type="Pfam" id="PF03443"/>
    </source>
</evidence>